<sequence length="154" mass="17118">MKLLPIVMHPDPVLRQVCSAVEVFDDALARLAQDMLHTMYGAQGRGLAAPQVGDLRRIFVFDADWKAGAEKPYVCVNPLVTPIGTDSRTVAEQCLSIPDTPIEVTRPAQIRFAWQDVSGAWHQQEFEGDAAVVIQHEADHLEGRLVLDYQKETP</sequence>
<keyword evidence="4" id="KW-1185">Reference proteome</keyword>
<keyword evidence="2" id="KW-0378">Hydrolase</keyword>
<feature type="binding site" evidence="2">
    <location>
        <position position="94"/>
    </location>
    <ligand>
        <name>Fe cation</name>
        <dbReference type="ChEBI" id="CHEBI:24875"/>
    </ligand>
</feature>
<dbReference type="CDD" id="cd00487">
    <property type="entry name" value="Pep_deformylase"/>
    <property type="match status" value="1"/>
</dbReference>
<keyword evidence="2" id="KW-0479">Metal-binding</keyword>
<dbReference type="EC" id="3.5.1.88" evidence="2"/>
<keyword evidence="2" id="KW-0648">Protein biosynthesis</keyword>
<dbReference type="InterPro" id="IPR036821">
    <property type="entry name" value="Peptide_deformylase_sf"/>
</dbReference>
<dbReference type="PANTHER" id="PTHR10458">
    <property type="entry name" value="PEPTIDE DEFORMYLASE"/>
    <property type="match status" value="1"/>
</dbReference>
<evidence type="ECO:0000313" key="3">
    <source>
        <dbReference type="EMBL" id="GGA31197.1"/>
    </source>
</evidence>
<gene>
    <name evidence="2 3" type="primary">def</name>
    <name evidence="3" type="ORF">GCM10011498_35490</name>
</gene>
<comment type="function">
    <text evidence="2">Removes the formyl group from the N-terminal Met of newly synthesized proteins. Requires at least a dipeptide for an efficient rate of reaction. N-terminal L-methionine is a prerequisite for activity but the enzyme has broad specificity at other positions.</text>
</comment>
<evidence type="ECO:0000313" key="4">
    <source>
        <dbReference type="Proteomes" id="UP000628017"/>
    </source>
</evidence>
<dbReference type="InterPro" id="IPR023635">
    <property type="entry name" value="Peptide_deformylase"/>
</dbReference>
<reference evidence="3" key="1">
    <citation type="journal article" date="2014" name="Int. J. Syst. Evol. Microbiol.">
        <title>Complete genome sequence of Corynebacterium casei LMG S-19264T (=DSM 44701T), isolated from a smear-ripened cheese.</title>
        <authorList>
            <consortium name="US DOE Joint Genome Institute (JGI-PGF)"/>
            <person name="Walter F."/>
            <person name="Albersmeier A."/>
            <person name="Kalinowski J."/>
            <person name="Ruckert C."/>
        </authorList>
    </citation>
    <scope>NUCLEOTIDE SEQUENCE</scope>
    <source>
        <strain evidence="3">CGMCC 1.15880</strain>
    </source>
</reference>
<dbReference type="NCBIfam" id="TIGR00079">
    <property type="entry name" value="pept_deformyl"/>
    <property type="match status" value="1"/>
</dbReference>
<evidence type="ECO:0000256" key="1">
    <source>
        <dbReference type="ARBA" id="ARBA00010759"/>
    </source>
</evidence>
<protein>
    <recommendedName>
        <fullName evidence="2">Peptide deformylase</fullName>
        <shortName evidence="2">PDF</shortName>
        <ecNumber evidence="2">3.5.1.88</ecNumber>
    </recommendedName>
    <alternativeName>
        <fullName evidence="2">Polypeptide deformylase</fullName>
    </alternativeName>
</protein>
<dbReference type="EMBL" id="BMKA01000008">
    <property type="protein sequence ID" value="GGA31197.1"/>
    <property type="molecule type" value="Genomic_DNA"/>
</dbReference>
<name>A0A916R3G1_9RHOB</name>
<dbReference type="NCBIfam" id="NF001159">
    <property type="entry name" value="PRK00150.1-3"/>
    <property type="match status" value="1"/>
</dbReference>
<dbReference type="GO" id="GO:0046872">
    <property type="term" value="F:metal ion binding"/>
    <property type="evidence" value="ECO:0007669"/>
    <property type="project" value="UniProtKB-KW"/>
</dbReference>
<comment type="cofactor">
    <cofactor evidence="2">
        <name>Fe(2+)</name>
        <dbReference type="ChEBI" id="CHEBI:29033"/>
    </cofactor>
    <text evidence="2">Binds 1 Fe(2+) ion.</text>
</comment>
<feature type="binding site" evidence="2">
    <location>
        <position position="140"/>
    </location>
    <ligand>
        <name>Fe cation</name>
        <dbReference type="ChEBI" id="CHEBI:24875"/>
    </ligand>
</feature>
<accession>A0A916R3G1</accession>
<comment type="caution">
    <text evidence="3">The sequence shown here is derived from an EMBL/GenBank/DDBJ whole genome shotgun (WGS) entry which is preliminary data.</text>
</comment>
<dbReference type="Pfam" id="PF01327">
    <property type="entry name" value="Pep_deformylase"/>
    <property type="match status" value="1"/>
</dbReference>
<dbReference type="PANTHER" id="PTHR10458:SF22">
    <property type="entry name" value="PEPTIDE DEFORMYLASE"/>
    <property type="match status" value="1"/>
</dbReference>
<keyword evidence="2" id="KW-0408">Iron</keyword>
<proteinExistence type="inferred from homology"/>
<dbReference type="GO" id="GO:0042586">
    <property type="term" value="F:peptide deformylase activity"/>
    <property type="evidence" value="ECO:0007669"/>
    <property type="project" value="UniProtKB-UniRule"/>
</dbReference>
<feature type="binding site" evidence="2">
    <location>
        <position position="136"/>
    </location>
    <ligand>
        <name>Fe cation</name>
        <dbReference type="ChEBI" id="CHEBI:24875"/>
    </ligand>
</feature>
<dbReference type="HAMAP" id="MF_00163">
    <property type="entry name" value="Pep_deformylase"/>
    <property type="match status" value="1"/>
</dbReference>
<dbReference type="RefSeq" id="WP_188678452.1">
    <property type="nucleotide sequence ID" value="NZ_BMKA01000008.1"/>
</dbReference>
<dbReference type="Proteomes" id="UP000628017">
    <property type="component" value="Unassembled WGS sequence"/>
</dbReference>
<dbReference type="Gene3D" id="3.90.45.10">
    <property type="entry name" value="Peptide deformylase"/>
    <property type="match status" value="1"/>
</dbReference>
<dbReference type="AlphaFoldDB" id="A0A916R3G1"/>
<evidence type="ECO:0000256" key="2">
    <source>
        <dbReference type="HAMAP-Rule" id="MF_00163"/>
    </source>
</evidence>
<organism evidence="3 4">
    <name type="scientific">Neptunicoccus cionae</name>
    <dbReference type="NCBI Taxonomy" id="2035344"/>
    <lineage>
        <taxon>Bacteria</taxon>
        <taxon>Pseudomonadati</taxon>
        <taxon>Pseudomonadota</taxon>
        <taxon>Alphaproteobacteria</taxon>
        <taxon>Rhodobacterales</taxon>
        <taxon>Paracoccaceae</taxon>
        <taxon>Neptunicoccus</taxon>
    </lineage>
</organism>
<comment type="catalytic activity">
    <reaction evidence="2">
        <text>N-terminal N-formyl-L-methionyl-[peptide] + H2O = N-terminal L-methionyl-[peptide] + formate</text>
        <dbReference type="Rhea" id="RHEA:24420"/>
        <dbReference type="Rhea" id="RHEA-COMP:10639"/>
        <dbReference type="Rhea" id="RHEA-COMP:10640"/>
        <dbReference type="ChEBI" id="CHEBI:15377"/>
        <dbReference type="ChEBI" id="CHEBI:15740"/>
        <dbReference type="ChEBI" id="CHEBI:49298"/>
        <dbReference type="ChEBI" id="CHEBI:64731"/>
        <dbReference type="EC" id="3.5.1.88"/>
    </reaction>
</comment>
<dbReference type="SUPFAM" id="SSF56420">
    <property type="entry name" value="Peptide deformylase"/>
    <property type="match status" value="1"/>
</dbReference>
<reference evidence="3" key="2">
    <citation type="submission" date="2020-09" db="EMBL/GenBank/DDBJ databases">
        <authorList>
            <person name="Sun Q."/>
            <person name="Zhou Y."/>
        </authorList>
    </citation>
    <scope>NUCLEOTIDE SEQUENCE</scope>
    <source>
        <strain evidence="3">CGMCC 1.15880</strain>
    </source>
</reference>
<feature type="active site" evidence="2">
    <location>
        <position position="137"/>
    </location>
</feature>
<comment type="similarity">
    <text evidence="1 2">Belongs to the polypeptide deformylase family.</text>
</comment>
<dbReference type="GO" id="GO:0006412">
    <property type="term" value="P:translation"/>
    <property type="evidence" value="ECO:0007669"/>
    <property type="project" value="UniProtKB-UniRule"/>
</dbReference>
<dbReference type="PRINTS" id="PR01576">
    <property type="entry name" value="PDEFORMYLASE"/>
</dbReference>
<dbReference type="PIRSF" id="PIRSF004749">
    <property type="entry name" value="Pep_def"/>
    <property type="match status" value="1"/>
</dbReference>